<proteinExistence type="predicted"/>
<sequence>MASARQNITQLTIRARPAARCLHTSVVHRNAQRTKVKEAESEQLTGSAKLLAEALEEEAEEARSSKTRKGYRRTDRLVDDSPIWTGEENTRDAVLRMLMDTHKPLRSDVVATAEQKIKELTRKLDMEPIIRDNSAIAKQERALMENIDDTEEADERKLKRLSRSIQLEQQIPPEEFRPWMAQYIAKDEDASTPSIFHGKFLNTGPSSSSSLLDRPVISNDPKIRNAERQRKRTERTQGRIIGAREGALDYRLGGGEGYQTRGTSAAGGGVKGGPSGMRAWQNLVEDRIERARSNGWFNNVSGRGKRIQHDHDENNPYLDRGEYFMNRIVKRQGAKPPWIELLGELESAHTAFRTSILSSYVRSLVRTLITSPFHSKQSLSQLSLEQVEAMRDKRWQARDGAYHAEAIKDLNNTVRKMNAMAPPVARRGLVVLDDELALVYRSAAPLVLAEIAKRSAEDWDKVRELEMQTEETVSTKGSRLGGMTDGTSKDAEMFKWEDLGVMEAIRSLFRRSTQ</sequence>
<name>A0ACC2XGN4_9TREE</name>
<evidence type="ECO:0000313" key="2">
    <source>
        <dbReference type="Proteomes" id="UP001234202"/>
    </source>
</evidence>
<dbReference type="EMBL" id="JASBWV010000016">
    <property type="protein sequence ID" value="KAJ9121892.1"/>
    <property type="molecule type" value="Genomic_DNA"/>
</dbReference>
<dbReference type="Proteomes" id="UP001234202">
    <property type="component" value="Unassembled WGS sequence"/>
</dbReference>
<protein>
    <submittedName>
        <fullName evidence="1">Uncharacterized protein</fullName>
    </submittedName>
</protein>
<organism evidence="1 2">
    <name type="scientific">Naganishia onofrii</name>
    <dbReference type="NCBI Taxonomy" id="1851511"/>
    <lineage>
        <taxon>Eukaryota</taxon>
        <taxon>Fungi</taxon>
        <taxon>Dikarya</taxon>
        <taxon>Basidiomycota</taxon>
        <taxon>Agaricomycotina</taxon>
        <taxon>Tremellomycetes</taxon>
        <taxon>Filobasidiales</taxon>
        <taxon>Filobasidiaceae</taxon>
        <taxon>Naganishia</taxon>
    </lineage>
</organism>
<comment type="caution">
    <text evidence="1">The sequence shown here is derived from an EMBL/GenBank/DDBJ whole genome shotgun (WGS) entry which is preliminary data.</text>
</comment>
<evidence type="ECO:0000313" key="1">
    <source>
        <dbReference type="EMBL" id="KAJ9121892.1"/>
    </source>
</evidence>
<gene>
    <name evidence="1" type="ORF">QFC24_004474</name>
</gene>
<keyword evidence="2" id="KW-1185">Reference proteome</keyword>
<accession>A0ACC2XGN4</accession>
<reference evidence="1" key="1">
    <citation type="submission" date="2023-04" db="EMBL/GenBank/DDBJ databases">
        <title>Draft Genome sequencing of Naganishia species isolated from polar environments using Oxford Nanopore Technology.</title>
        <authorList>
            <person name="Leo P."/>
            <person name="Venkateswaran K."/>
        </authorList>
    </citation>
    <scope>NUCLEOTIDE SEQUENCE</scope>
    <source>
        <strain evidence="1">DBVPG 5303</strain>
    </source>
</reference>